<feature type="domain" description="Autophagy protein ATG17-like" evidence="8">
    <location>
        <begin position="47"/>
        <end position="449"/>
    </location>
</feature>
<dbReference type="OrthoDB" id="1937984at2759"/>
<dbReference type="GO" id="GO:0034727">
    <property type="term" value="P:piecemeal microautophagy of the nucleus"/>
    <property type="evidence" value="ECO:0007669"/>
    <property type="project" value="TreeGrafter"/>
</dbReference>
<dbReference type="GO" id="GO:0000045">
    <property type="term" value="P:autophagosome assembly"/>
    <property type="evidence" value="ECO:0007669"/>
    <property type="project" value="TreeGrafter"/>
</dbReference>
<dbReference type="AlphaFoldDB" id="A0A9P8ICB3"/>
<dbReference type="PANTHER" id="PTHR28005:SF1">
    <property type="entry name" value="AUTOPHAGY-RELATED PROTEIN 17"/>
    <property type="match status" value="1"/>
</dbReference>
<sequence length="498" mass="54516">MSTPPTTTGDGQYLSPSPAISTHGNLASSSKPVLDSLIAHLVASKRSLSSIDLVWRANELVTSARAALEESVILGARSGFLKQGIIGQAKVLRRVRDGIEDVAREGQVEFGAMLRELDAADARLQHTLDILRSTTVEPGFRPTDDQPKTLHDFVDGQGVDNLKASIRSSIDQIQEAQKEFGDSISSFDSDLQAVEKAIASITVSSPSSSDVLESPIPLLLRSLESQAKEMADLLQSLVRHFDLCVTAVKHTEGGGAAARSITGDLPKGVNVMNRGGSDDDDDGAPPEPITEEEREDMLDVLSKDAAEVEDVVTEIRDHLAEMETQFDPVSSHVNYLTGVHDEAIAAFQLLEEIGTRLPVYVSSSRDYLARWEDEKGTIESRMEDLDGLREFYEGFLKAYDGLIIEVGRRRGVQVRMEAIVQEAMAKVEQLHDEDAAERETFRLDQGDFLPSDIWPGLSNPPPRYEILPLNKDVSDLPELPKKLIEQALRRAGDLGGKI</sequence>
<dbReference type="Pfam" id="PF04108">
    <property type="entry name" value="ATG17_like"/>
    <property type="match status" value="1"/>
</dbReference>
<evidence type="ECO:0000313" key="9">
    <source>
        <dbReference type="EMBL" id="KAH0544878.1"/>
    </source>
</evidence>
<keyword evidence="3 6" id="KW-0963">Cytoplasm</keyword>
<comment type="caution">
    <text evidence="9">The sequence shown here is derived from an EMBL/GenBank/DDBJ whole genome shotgun (WGS) entry which is preliminary data.</text>
</comment>
<accession>A0A9P8ICB3</accession>
<name>A0A9P8ICB3_9PEZI</name>
<keyword evidence="10" id="KW-1185">Reference proteome</keyword>
<dbReference type="GO" id="GO:0030295">
    <property type="term" value="F:protein kinase activator activity"/>
    <property type="evidence" value="ECO:0007669"/>
    <property type="project" value="TreeGrafter"/>
</dbReference>
<evidence type="ECO:0000259" key="8">
    <source>
        <dbReference type="Pfam" id="PF04108"/>
    </source>
</evidence>
<evidence type="ECO:0000256" key="3">
    <source>
        <dbReference type="ARBA" id="ARBA00022490"/>
    </source>
</evidence>
<dbReference type="Proteomes" id="UP000698800">
    <property type="component" value="Unassembled WGS sequence"/>
</dbReference>
<comment type="function">
    <text evidence="6">Autophagy-specific protein that functions in response to autophagy-inducing signals as a scaffold to recruit other ATG proteins to organize preautophagosomal structure (PAS) formation. Modulates the timing and magnitude of the autophagy response, such as the size of the sequestering vesicles. Plays particularly a role in pexophagy and nucleophagy.</text>
</comment>
<dbReference type="EMBL" id="JAGHQL010000012">
    <property type="protein sequence ID" value="KAH0544878.1"/>
    <property type="molecule type" value="Genomic_DNA"/>
</dbReference>
<feature type="region of interest" description="Disordered" evidence="7">
    <location>
        <begin position="1"/>
        <end position="25"/>
    </location>
</feature>
<evidence type="ECO:0000256" key="1">
    <source>
        <dbReference type="ARBA" id="ARBA00006259"/>
    </source>
</evidence>
<proteinExistence type="inferred from homology"/>
<comment type="subcellular location">
    <subcellularLocation>
        <location evidence="6">Cytoplasm</location>
    </subcellularLocation>
    <subcellularLocation>
        <location evidence="6">Preautophagosomal structure membrane</location>
        <topology evidence="6">Peripheral membrane protein</topology>
    </subcellularLocation>
</comment>
<dbReference type="GO" id="GO:0060090">
    <property type="term" value="F:molecular adaptor activity"/>
    <property type="evidence" value="ECO:0007669"/>
    <property type="project" value="TreeGrafter"/>
</dbReference>
<organism evidence="9 10">
    <name type="scientific">Glutinoglossum americanum</name>
    <dbReference type="NCBI Taxonomy" id="1670608"/>
    <lineage>
        <taxon>Eukaryota</taxon>
        <taxon>Fungi</taxon>
        <taxon>Dikarya</taxon>
        <taxon>Ascomycota</taxon>
        <taxon>Pezizomycotina</taxon>
        <taxon>Geoglossomycetes</taxon>
        <taxon>Geoglossales</taxon>
        <taxon>Geoglossaceae</taxon>
        <taxon>Glutinoglossum</taxon>
    </lineage>
</organism>
<evidence type="ECO:0000256" key="4">
    <source>
        <dbReference type="ARBA" id="ARBA00023006"/>
    </source>
</evidence>
<keyword evidence="5" id="KW-0472">Membrane</keyword>
<comment type="similarity">
    <text evidence="1 6">Belongs to the ATG17 family.</text>
</comment>
<gene>
    <name evidence="9" type="ORF">FGG08_000958</name>
</gene>
<dbReference type="GO" id="GO:1990316">
    <property type="term" value="C:Atg1/ULK1 kinase complex"/>
    <property type="evidence" value="ECO:0007669"/>
    <property type="project" value="TreeGrafter"/>
</dbReference>
<keyword evidence="4 6" id="KW-0072">Autophagy</keyword>
<dbReference type="PANTHER" id="PTHR28005">
    <property type="entry name" value="AUTOPHAGY-RELATED PROTEIN 17"/>
    <property type="match status" value="1"/>
</dbReference>
<evidence type="ECO:0000256" key="7">
    <source>
        <dbReference type="SAM" id="MobiDB-lite"/>
    </source>
</evidence>
<evidence type="ECO:0000256" key="6">
    <source>
        <dbReference type="RuleBase" id="RU368080"/>
    </source>
</evidence>
<evidence type="ECO:0000313" key="10">
    <source>
        <dbReference type="Proteomes" id="UP000698800"/>
    </source>
</evidence>
<reference evidence="9" key="1">
    <citation type="submission" date="2021-03" db="EMBL/GenBank/DDBJ databases">
        <title>Comparative genomics and phylogenomic investigation of the class Geoglossomycetes provide insights into ecological specialization and systematics.</title>
        <authorList>
            <person name="Melie T."/>
            <person name="Pirro S."/>
            <person name="Miller A.N."/>
            <person name="Quandt A."/>
        </authorList>
    </citation>
    <scope>NUCLEOTIDE SEQUENCE</scope>
    <source>
        <strain evidence="9">GBOQ0MN5Z8</strain>
    </source>
</reference>
<dbReference type="GO" id="GO:0034045">
    <property type="term" value="C:phagophore assembly site membrane"/>
    <property type="evidence" value="ECO:0007669"/>
    <property type="project" value="UniProtKB-SubCell"/>
</dbReference>
<dbReference type="InterPro" id="IPR007240">
    <property type="entry name" value="Atg17"/>
</dbReference>
<evidence type="ECO:0000256" key="5">
    <source>
        <dbReference type="ARBA" id="ARBA00023136"/>
    </source>
</evidence>
<dbReference type="GO" id="GO:0000422">
    <property type="term" value="P:autophagy of mitochondrion"/>
    <property type="evidence" value="ECO:0007669"/>
    <property type="project" value="TreeGrafter"/>
</dbReference>
<protein>
    <recommendedName>
        <fullName evidence="2 6">Autophagy-related protein 17</fullName>
    </recommendedName>
</protein>
<dbReference type="InterPro" id="IPR045326">
    <property type="entry name" value="ATG17-like_dom"/>
</dbReference>
<evidence type="ECO:0000256" key="2">
    <source>
        <dbReference type="ARBA" id="ARBA00013806"/>
    </source>
</evidence>